<dbReference type="RefSeq" id="WP_013381711.1">
    <property type="nucleotide sequence ID" value="NZ_CP029487.1"/>
</dbReference>
<dbReference type="Pfam" id="PF12389">
    <property type="entry name" value="Peptidase_M73"/>
    <property type="match status" value="1"/>
</dbReference>
<keyword evidence="1" id="KW-0732">Signal</keyword>
<evidence type="ECO:0000313" key="2">
    <source>
        <dbReference type="EMBL" id="QCT73404.1"/>
    </source>
</evidence>
<evidence type="ECO:0008006" key="4">
    <source>
        <dbReference type="Google" id="ProtNLM"/>
    </source>
</evidence>
<evidence type="ECO:0000256" key="1">
    <source>
        <dbReference type="SAM" id="SignalP"/>
    </source>
</evidence>
<organism evidence="2 3">
    <name type="scientific">Eubacterium maltosivorans</name>
    <dbReference type="NCBI Taxonomy" id="2041044"/>
    <lineage>
        <taxon>Bacteria</taxon>
        <taxon>Bacillati</taxon>
        <taxon>Bacillota</taxon>
        <taxon>Clostridia</taxon>
        <taxon>Eubacteriales</taxon>
        <taxon>Eubacteriaceae</taxon>
        <taxon>Eubacterium</taxon>
    </lineage>
</organism>
<name>A0A4P9CCJ1_EUBML</name>
<dbReference type="Proteomes" id="UP000218387">
    <property type="component" value="Chromosome"/>
</dbReference>
<accession>A0A4P9CCJ1</accession>
<protein>
    <recommendedName>
        <fullName evidence="4">Camelysin metallo-endopeptidase</fullName>
    </recommendedName>
</protein>
<dbReference type="AlphaFoldDB" id="A0A4P9CCJ1"/>
<dbReference type="KEGG" id="emt:CPZ25_019465"/>
<feature type="signal peptide" evidence="1">
    <location>
        <begin position="1"/>
        <end position="20"/>
    </location>
</feature>
<reference evidence="2 3" key="1">
    <citation type="submission" date="2018-05" db="EMBL/GenBank/DDBJ databases">
        <title>Genome comparison of Eubacterium sp.</title>
        <authorList>
            <person name="Feng Y."/>
            <person name="Sanchez-Andrea I."/>
            <person name="Stams A.J.M."/>
            <person name="De Vos W.M."/>
        </authorList>
    </citation>
    <scope>NUCLEOTIDE SEQUENCE [LARGE SCALE GENOMIC DNA]</scope>
    <source>
        <strain evidence="2 3">YI</strain>
    </source>
</reference>
<dbReference type="InterPro" id="IPR023833">
    <property type="entry name" value="Signal_pept_SipW-depend-type"/>
</dbReference>
<dbReference type="InterPro" id="IPR022121">
    <property type="entry name" value="Peptidase_M73_camelysin"/>
</dbReference>
<gene>
    <name evidence="2" type="ORF">CPZ25_019465</name>
</gene>
<feature type="chain" id="PRO_5039333255" description="Camelysin metallo-endopeptidase" evidence="1">
    <location>
        <begin position="21"/>
        <end position="186"/>
    </location>
</feature>
<dbReference type="NCBIfam" id="TIGR04088">
    <property type="entry name" value="cognate_SipW"/>
    <property type="match status" value="1"/>
</dbReference>
<keyword evidence="3" id="KW-1185">Reference proteome</keyword>
<proteinExistence type="predicted"/>
<dbReference type="GeneID" id="68364392"/>
<dbReference type="EMBL" id="CP029487">
    <property type="protein sequence ID" value="QCT73404.1"/>
    <property type="molecule type" value="Genomic_DNA"/>
</dbReference>
<evidence type="ECO:0000313" key="3">
    <source>
        <dbReference type="Proteomes" id="UP000218387"/>
    </source>
</evidence>
<sequence>MNKKRAIGITAVLCTALLIAAGTLAWFTDAKKTENIITMGNVRIDLTEPEWKAPTGVVPGGVYPKDPTVTNTGKNSAYVRIRLTHDEGLSDAQMDDIEQALEIQKDWVKSEDGCYYYQAVLPVGQSTPALFTELSIPETWGNEIVDKTFTVNVQAEAVQSDHFTPHRTESVIDGWGDTHVEPYPGE</sequence>